<gene>
    <name evidence="8" type="ORF">BSTOLATCC_MIC24073</name>
</gene>
<feature type="transmembrane region" description="Helical" evidence="6">
    <location>
        <begin position="665"/>
        <end position="686"/>
    </location>
</feature>
<evidence type="ECO:0000256" key="1">
    <source>
        <dbReference type="ARBA" id="ARBA00004141"/>
    </source>
</evidence>
<keyword evidence="9" id="KW-1185">Reference proteome</keyword>
<feature type="domain" description="Anoctamin transmembrane" evidence="7">
    <location>
        <begin position="263"/>
        <end position="695"/>
    </location>
</feature>
<dbReference type="GO" id="GO:0005254">
    <property type="term" value="F:chloride channel activity"/>
    <property type="evidence" value="ECO:0007669"/>
    <property type="project" value="TreeGrafter"/>
</dbReference>
<evidence type="ECO:0000256" key="6">
    <source>
        <dbReference type="SAM" id="Phobius"/>
    </source>
</evidence>
<organism evidence="8 9">
    <name type="scientific">Blepharisma stoltei</name>
    <dbReference type="NCBI Taxonomy" id="1481888"/>
    <lineage>
        <taxon>Eukaryota</taxon>
        <taxon>Sar</taxon>
        <taxon>Alveolata</taxon>
        <taxon>Ciliophora</taxon>
        <taxon>Postciliodesmatophora</taxon>
        <taxon>Heterotrichea</taxon>
        <taxon>Heterotrichida</taxon>
        <taxon>Blepharismidae</taxon>
        <taxon>Blepharisma</taxon>
    </lineage>
</organism>
<protein>
    <recommendedName>
        <fullName evidence="7">Anoctamin transmembrane domain-containing protein</fullName>
    </recommendedName>
</protein>
<evidence type="ECO:0000256" key="2">
    <source>
        <dbReference type="ARBA" id="ARBA00022692"/>
    </source>
</evidence>
<name>A0AAU9IV19_9CILI</name>
<dbReference type="GO" id="GO:0016020">
    <property type="term" value="C:membrane"/>
    <property type="evidence" value="ECO:0007669"/>
    <property type="project" value="UniProtKB-SubCell"/>
</dbReference>
<dbReference type="PANTHER" id="PTHR12308">
    <property type="entry name" value="ANOCTAMIN"/>
    <property type="match status" value="1"/>
</dbReference>
<evidence type="ECO:0000256" key="3">
    <source>
        <dbReference type="ARBA" id="ARBA00022989"/>
    </source>
</evidence>
<comment type="caution">
    <text evidence="8">The sequence shown here is derived from an EMBL/GenBank/DDBJ whole genome shotgun (WGS) entry which is preliminary data.</text>
</comment>
<dbReference type="Proteomes" id="UP001162131">
    <property type="component" value="Unassembled WGS sequence"/>
</dbReference>
<keyword evidence="4 6" id="KW-0472">Membrane</keyword>
<accession>A0AAU9IV19</accession>
<feature type="region of interest" description="Disordered" evidence="5">
    <location>
        <begin position="728"/>
        <end position="747"/>
    </location>
</feature>
<evidence type="ECO:0000256" key="5">
    <source>
        <dbReference type="SAM" id="MobiDB-lite"/>
    </source>
</evidence>
<comment type="subcellular location">
    <subcellularLocation>
        <location evidence="1">Membrane</location>
        <topology evidence="1">Multi-pass membrane protein</topology>
    </subcellularLocation>
</comment>
<evidence type="ECO:0000256" key="4">
    <source>
        <dbReference type="ARBA" id="ARBA00023136"/>
    </source>
</evidence>
<feature type="transmembrane region" description="Helical" evidence="6">
    <location>
        <begin position="390"/>
        <end position="413"/>
    </location>
</feature>
<keyword evidence="3 6" id="KW-1133">Transmembrane helix</keyword>
<feature type="transmembrane region" description="Helical" evidence="6">
    <location>
        <begin position="579"/>
        <end position="603"/>
    </location>
</feature>
<feature type="transmembrane region" description="Helical" evidence="6">
    <location>
        <begin position="465"/>
        <end position="486"/>
    </location>
</feature>
<evidence type="ECO:0000313" key="9">
    <source>
        <dbReference type="Proteomes" id="UP001162131"/>
    </source>
</evidence>
<dbReference type="Pfam" id="PF04547">
    <property type="entry name" value="Anoctamin"/>
    <property type="match status" value="1"/>
</dbReference>
<dbReference type="InterPro" id="IPR007632">
    <property type="entry name" value="Anoctamin"/>
</dbReference>
<keyword evidence="2 6" id="KW-0812">Transmembrane</keyword>
<dbReference type="InterPro" id="IPR049452">
    <property type="entry name" value="Anoctamin_TM"/>
</dbReference>
<evidence type="ECO:0000313" key="8">
    <source>
        <dbReference type="EMBL" id="CAG9319522.1"/>
    </source>
</evidence>
<feature type="transmembrane region" description="Helical" evidence="6">
    <location>
        <begin position="313"/>
        <end position="332"/>
    </location>
</feature>
<feature type="transmembrane region" description="Helical" evidence="6">
    <location>
        <begin position="507"/>
        <end position="526"/>
    </location>
</feature>
<feature type="transmembrane region" description="Helical" evidence="6">
    <location>
        <begin position="627"/>
        <end position="653"/>
    </location>
</feature>
<proteinExistence type="predicted"/>
<dbReference type="AlphaFoldDB" id="A0AAU9IV19"/>
<dbReference type="EMBL" id="CAJZBQ010000023">
    <property type="protein sequence ID" value="CAG9319522.1"/>
    <property type="molecule type" value="Genomic_DNA"/>
</dbReference>
<sequence length="747" mass="87233">MSAEEEKQFIEEVEDKAQEDDLADLVLIFKNPYTDPDKGLLCQLNSWMKEKEAKHFYRVIFKLHDKETEIPLFQRIEKEIDPLIEGCAKDGWVNLRDIGSSIIQNVFKVLQDHLKLEIQLFYSRDRDEIFCRVICSETNLMVQADLIDYPLQFKKRILDLQDFKQVSPYGPFEKTESSLELYKRYDEMEMEISDSKGTLFQYKDKERIVYSIINSSVDLANLQAEGLLTNVLALHRKKQLDYFVQTWALNKNPFKRQDVDRLRVYFGEKIAMYFAWIEFLTAFLAPFAIISIILGIIFYAFEDEDDEDDSLTGGEVTIVILAFMLPILSTFYDQFWLREQSKLAWRWGTTEIEALNEQRPQFRGEFKKDEITGRMKKVAPASHWTTTRKAIGFSVLALFVTLVLSCVIVLFVYRSTLDQRSWKVTAVGVGNAIQIKIFNLIYARVAQQLNDWENYETYNDYNDGLTLKLFLFQFVNCYSSLFYIAFCKGNFEGCVDEDCIYELTKQLESIFITNFCLNLVEIYLPLLTTKYKNWSEEKRVKKLREKDPSYRINLTPAESQAKLSKYDTPLSDYMEIIMAYGYVILFGASFPFSLALLFFLIFIEIKVDAWKMCTLTQRPYPQRSNSIGVWLQIIQVISFIGAGTNMAIIIFTTDAFEIEDTKNKWLIFLILEHSLIILKIILNVLIPDIPTIVTKGLMWSKVQVDEKLYGKISDVDKCRRLKNLDFEDPPNSQKVKTDFKSIPFSTE</sequence>
<feature type="transmembrane region" description="Helical" evidence="6">
    <location>
        <begin position="270"/>
        <end position="301"/>
    </location>
</feature>
<reference evidence="8" key="1">
    <citation type="submission" date="2021-09" db="EMBL/GenBank/DDBJ databases">
        <authorList>
            <consortium name="AG Swart"/>
            <person name="Singh M."/>
            <person name="Singh A."/>
            <person name="Seah K."/>
            <person name="Emmerich C."/>
        </authorList>
    </citation>
    <scope>NUCLEOTIDE SEQUENCE</scope>
    <source>
        <strain evidence="8">ATCC30299</strain>
    </source>
</reference>
<dbReference type="PANTHER" id="PTHR12308:SF73">
    <property type="entry name" value="ANOCTAMIN"/>
    <property type="match status" value="1"/>
</dbReference>
<evidence type="ECO:0000259" key="7">
    <source>
        <dbReference type="Pfam" id="PF04547"/>
    </source>
</evidence>